<organism evidence="1">
    <name type="scientific">Amphimedon queenslandica</name>
    <name type="common">Sponge</name>
    <dbReference type="NCBI Taxonomy" id="400682"/>
    <lineage>
        <taxon>Eukaryota</taxon>
        <taxon>Metazoa</taxon>
        <taxon>Porifera</taxon>
        <taxon>Demospongiae</taxon>
        <taxon>Heteroscleromorpha</taxon>
        <taxon>Haplosclerida</taxon>
        <taxon>Niphatidae</taxon>
        <taxon>Amphimedon</taxon>
    </lineage>
</organism>
<evidence type="ECO:0000313" key="1">
    <source>
        <dbReference type="EnsemblMetazoa" id="Aqu2.1.15290_001"/>
    </source>
</evidence>
<dbReference type="AlphaFoldDB" id="A0A1X7TK94"/>
<dbReference type="EnsemblMetazoa" id="Aqu2.1.15290_001">
    <property type="protein sequence ID" value="Aqu2.1.15290_001"/>
    <property type="gene ID" value="Aqu2.1.15290"/>
</dbReference>
<protein>
    <recommendedName>
        <fullName evidence="2">ATP-dependent DNA helicase</fullName>
    </recommendedName>
</protein>
<dbReference type="InterPro" id="IPR051055">
    <property type="entry name" value="PIF1_helicase"/>
</dbReference>
<proteinExistence type="predicted"/>
<name>A0A1X7TK94_AMPQE</name>
<accession>A0A1X7TK94</accession>
<reference evidence="1" key="1">
    <citation type="submission" date="2017-05" db="UniProtKB">
        <authorList>
            <consortium name="EnsemblMetazoa"/>
        </authorList>
    </citation>
    <scope>IDENTIFICATION</scope>
</reference>
<dbReference type="PANTHER" id="PTHR47642">
    <property type="entry name" value="ATP-DEPENDENT DNA HELICASE"/>
    <property type="match status" value="1"/>
</dbReference>
<dbReference type="CDD" id="cd18809">
    <property type="entry name" value="SF1_C_RecD"/>
    <property type="match status" value="1"/>
</dbReference>
<dbReference type="Gene3D" id="3.40.50.300">
    <property type="entry name" value="P-loop containing nucleotide triphosphate hydrolases"/>
    <property type="match status" value="1"/>
</dbReference>
<dbReference type="InterPro" id="IPR027417">
    <property type="entry name" value="P-loop_NTPase"/>
</dbReference>
<dbReference type="InParanoid" id="A0A1X7TK94"/>
<dbReference type="eggNOG" id="KOG0987">
    <property type="taxonomic scope" value="Eukaryota"/>
</dbReference>
<dbReference type="SUPFAM" id="SSF52540">
    <property type="entry name" value="P-loop containing nucleoside triphosphate hydrolases"/>
    <property type="match status" value="1"/>
</dbReference>
<dbReference type="PANTHER" id="PTHR47642:SF5">
    <property type="entry name" value="ATP-DEPENDENT DNA HELICASE"/>
    <property type="match status" value="1"/>
</dbReference>
<dbReference type="STRING" id="400682.A0A1X7TK94"/>
<evidence type="ECO:0008006" key="2">
    <source>
        <dbReference type="Google" id="ProtNLM"/>
    </source>
</evidence>
<sequence>MLRPNIDVTLGLVNGAIGTVMGIYATRISIKFDHIDVPCDIERVTSRFMLSKNLYIHRKQFPLILSYAITIHKCQGLSLDTAIIDLSTDVFGDGMAYVALSHVLTLNGLNLLSCDPLSVRVSNPCINEINRLRSKFRNDLPQIKKSKGKKRKI</sequence>